<evidence type="ECO:0000313" key="2">
    <source>
        <dbReference type="EMBL" id="KAA8538892.1"/>
    </source>
</evidence>
<gene>
    <name evidence="2" type="ORF">F0562_025584</name>
</gene>
<dbReference type="Proteomes" id="UP000325577">
    <property type="component" value="Linkage Group LG14"/>
</dbReference>
<feature type="region of interest" description="Disordered" evidence="1">
    <location>
        <begin position="31"/>
        <end position="55"/>
    </location>
</feature>
<accession>A0A5J5BAB7</accession>
<dbReference type="AlphaFoldDB" id="A0A5J5BAB7"/>
<proteinExistence type="predicted"/>
<protein>
    <submittedName>
        <fullName evidence="2">Uncharacterized protein</fullName>
    </submittedName>
</protein>
<organism evidence="2 3">
    <name type="scientific">Nyssa sinensis</name>
    <dbReference type="NCBI Taxonomy" id="561372"/>
    <lineage>
        <taxon>Eukaryota</taxon>
        <taxon>Viridiplantae</taxon>
        <taxon>Streptophyta</taxon>
        <taxon>Embryophyta</taxon>
        <taxon>Tracheophyta</taxon>
        <taxon>Spermatophyta</taxon>
        <taxon>Magnoliopsida</taxon>
        <taxon>eudicotyledons</taxon>
        <taxon>Gunneridae</taxon>
        <taxon>Pentapetalae</taxon>
        <taxon>asterids</taxon>
        <taxon>Cornales</taxon>
        <taxon>Nyssaceae</taxon>
        <taxon>Nyssa</taxon>
    </lineage>
</organism>
<dbReference type="EMBL" id="CM018037">
    <property type="protein sequence ID" value="KAA8538892.1"/>
    <property type="molecule type" value="Genomic_DNA"/>
</dbReference>
<sequence>MVGTLCKSFSAELVGCKIASMVKQTAARLEVNSSGSSSPISGTPERSRAVAETSSARHIGSSDLLARLGLIWPKLWPGLAGIWLSSHSNQLWDKAGNLQ</sequence>
<keyword evidence="3" id="KW-1185">Reference proteome</keyword>
<evidence type="ECO:0000256" key="1">
    <source>
        <dbReference type="SAM" id="MobiDB-lite"/>
    </source>
</evidence>
<reference evidence="2 3" key="1">
    <citation type="submission" date="2019-09" db="EMBL/GenBank/DDBJ databases">
        <title>A chromosome-level genome assembly of the Chinese tupelo Nyssa sinensis.</title>
        <authorList>
            <person name="Yang X."/>
            <person name="Kang M."/>
            <person name="Yang Y."/>
            <person name="Xiong H."/>
            <person name="Wang M."/>
            <person name="Zhang Z."/>
            <person name="Wang Z."/>
            <person name="Wu H."/>
            <person name="Ma T."/>
            <person name="Liu J."/>
            <person name="Xi Z."/>
        </authorList>
    </citation>
    <scope>NUCLEOTIDE SEQUENCE [LARGE SCALE GENOMIC DNA]</scope>
    <source>
        <strain evidence="2">J267</strain>
        <tissue evidence="2">Leaf</tissue>
    </source>
</reference>
<feature type="compositionally biased region" description="Low complexity" evidence="1">
    <location>
        <begin position="33"/>
        <end position="42"/>
    </location>
</feature>
<name>A0A5J5BAB7_9ASTE</name>
<evidence type="ECO:0000313" key="3">
    <source>
        <dbReference type="Proteomes" id="UP000325577"/>
    </source>
</evidence>